<feature type="signal peptide" evidence="6">
    <location>
        <begin position="1"/>
        <end position="17"/>
    </location>
</feature>
<name>A0A286EH28_9NEIS</name>
<dbReference type="PROSITE" id="PS51257">
    <property type="entry name" value="PROKAR_LIPOPROTEIN"/>
    <property type="match status" value="1"/>
</dbReference>
<sequence>MFKNIFLISTLSGFLMACNGNTTTEPPKENPPASSPVAATSHAASATASNESNPNWQTLMVATEASYPPFQHKDESGQPIGFEVELMKEVAKAAQFNVHIVHTERKMWRETLSAGNFDVWSSSFTISDKDADVADFSDPFLQVQNVVYVLDNEKNAAIKDSSGLKGKKISISKYSKSAPQVVGQLTGSPDLAIPADTFYLALKNVYAGQTDGVFGQDLVLGYYAREHGMKTKSIDIGEKKKSLAFVVKKGNQAVLKKLNEGLAIIKANGVYDALVKKYF</sequence>
<dbReference type="InterPro" id="IPR001638">
    <property type="entry name" value="Solute-binding_3/MltF_N"/>
</dbReference>
<dbReference type="RefSeq" id="WP_097114991.1">
    <property type="nucleotide sequence ID" value="NZ_CP083931.1"/>
</dbReference>
<protein>
    <submittedName>
        <fullName evidence="8">Polar amino acid transport system substrate-binding protein</fullName>
    </submittedName>
</protein>
<comment type="similarity">
    <text evidence="2 4">Belongs to the bacterial solute-binding protein 3 family.</text>
</comment>
<gene>
    <name evidence="8" type="ORF">SAMN02746062_02034</name>
</gene>
<feature type="domain" description="Solute-binding protein family 3/N-terminal" evidence="7">
    <location>
        <begin position="58"/>
        <end position="279"/>
    </location>
</feature>
<evidence type="ECO:0000313" key="9">
    <source>
        <dbReference type="Proteomes" id="UP000219669"/>
    </source>
</evidence>
<evidence type="ECO:0000313" key="8">
    <source>
        <dbReference type="EMBL" id="SOD70225.1"/>
    </source>
</evidence>
<reference evidence="8 9" key="1">
    <citation type="submission" date="2017-09" db="EMBL/GenBank/DDBJ databases">
        <authorList>
            <person name="Ehlers B."/>
            <person name="Leendertz F.H."/>
        </authorList>
    </citation>
    <scope>NUCLEOTIDE SEQUENCE [LARGE SCALE GENOMIC DNA]</scope>
    <source>
        <strain evidence="8 9">DSM 16848</strain>
    </source>
</reference>
<evidence type="ECO:0000256" key="2">
    <source>
        <dbReference type="ARBA" id="ARBA00010333"/>
    </source>
</evidence>
<evidence type="ECO:0000256" key="5">
    <source>
        <dbReference type="SAM" id="MobiDB-lite"/>
    </source>
</evidence>
<dbReference type="PANTHER" id="PTHR35936">
    <property type="entry name" value="MEMBRANE-BOUND LYTIC MUREIN TRANSGLYCOSYLASE F"/>
    <property type="match status" value="1"/>
</dbReference>
<dbReference type="AlphaFoldDB" id="A0A286EH28"/>
<dbReference type="SUPFAM" id="SSF53850">
    <property type="entry name" value="Periplasmic binding protein-like II"/>
    <property type="match status" value="1"/>
</dbReference>
<dbReference type="Proteomes" id="UP000219669">
    <property type="component" value="Unassembled WGS sequence"/>
</dbReference>
<evidence type="ECO:0000259" key="7">
    <source>
        <dbReference type="SMART" id="SM00062"/>
    </source>
</evidence>
<dbReference type="Pfam" id="PF00497">
    <property type="entry name" value="SBP_bac_3"/>
    <property type="match status" value="1"/>
</dbReference>
<evidence type="ECO:0000256" key="1">
    <source>
        <dbReference type="ARBA" id="ARBA00004196"/>
    </source>
</evidence>
<evidence type="ECO:0000256" key="4">
    <source>
        <dbReference type="RuleBase" id="RU003744"/>
    </source>
</evidence>
<dbReference type="GO" id="GO:0030313">
    <property type="term" value="C:cell envelope"/>
    <property type="evidence" value="ECO:0007669"/>
    <property type="project" value="UniProtKB-SubCell"/>
</dbReference>
<feature type="region of interest" description="Disordered" evidence="5">
    <location>
        <begin position="22"/>
        <end position="54"/>
    </location>
</feature>
<accession>A0A286EH28</accession>
<evidence type="ECO:0000256" key="6">
    <source>
        <dbReference type="SAM" id="SignalP"/>
    </source>
</evidence>
<feature type="compositionally biased region" description="Low complexity" evidence="5">
    <location>
        <begin position="35"/>
        <end position="54"/>
    </location>
</feature>
<dbReference type="PROSITE" id="PS01039">
    <property type="entry name" value="SBP_BACTERIAL_3"/>
    <property type="match status" value="1"/>
</dbReference>
<keyword evidence="3 6" id="KW-0732">Signal</keyword>
<dbReference type="InterPro" id="IPR018313">
    <property type="entry name" value="SBP_3_CS"/>
</dbReference>
<dbReference type="SMART" id="SM00062">
    <property type="entry name" value="PBPb"/>
    <property type="match status" value="1"/>
</dbReference>
<dbReference type="PANTHER" id="PTHR35936:SF17">
    <property type="entry name" value="ARGININE-BINDING EXTRACELLULAR PROTEIN ARTP"/>
    <property type="match status" value="1"/>
</dbReference>
<comment type="subcellular location">
    <subcellularLocation>
        <location evidence="1">Cell envelope</location>
    </subcellularLocation>
</comment>
<dbReference type="Gene3D" id="3.40.190.10">
    <property type="entry name" value="Periplasmic binding protein-like II"/>
    <property type="match status" value="2"/>
</dbReference>
<feature type="chain" id="PRO_5012764148" evidence="6">
    <location>
        <begin position="18"/>
        <end position="279"/>
    </location>
</feature>
<organism evidence="8 9">
    <name type="scientific">Alysiella filiformis DSM 16848</name>
    <dbReference type="NCBI Taxonomy" id="1120981"/>
    <lineage>
        <taxon>Bacteria</taxon>
        <taxon>Pseudomonadati</taxon>
        <taxon>Pseudomonadota</taxon>
        <taxon>Betaproteobacteria</taxon>
        <taxon>Neisseriales</taxon>
        <taxon>Neisseriaceae</taxon>
        <taxon>Alysiella</taxon>
    </lineage>
</organism>
<dbReference type="EMBL" id="OCNF01000023">
    <property type="protein sequence ID" value="SOD70225.1"/>
    <property type="molecule type" value="Genomic_DNA"/>
</dbReference>
<proteinExistence type="inferred from homology"/>
<dbReference type="OrthoDB" id="368476at2"/>
<keyword evidence="9" id="KW-1185">Reference proteome</keyword>
<evidence type="ECO:0000256" key="3">
    <source>
        <dbReference type="ARBA" id="ARBA00022729"/>
    </source>
</evidence>